<name>T1AM96_9ZZZZ</name>
<keyword evidence="2 5" id="KW-0456">Lyase</keyword>
<dbReference type="EC" id="4.2.1.-" evidence="5"/>
<proteinExistence type="inferred from homology"/>
<evidence type="ECO:0000313" key="5">
    <source>
        <dbReference type="EMBL" id="EQD58502.1"/>
    </source>
</evidence>
<comment type="caution">
    <text evidence="5">The sequence shown here is derived from an EMBL/GenBank/DDBJ whole genome shotgun (WGS) entry which is preliminary data.</text>
</comment>
<dbReference type="InterPro" id="IPR000573">
    <property type="entry name" value="AconitaseA/IPMdHydase_ssu_swvl"/>
</dbReference>
<reference evidence="5" key="2">
    <citation type="journal article" date="2014" name="ISME J.">
        <title>Microbial stratification in low pH oxic and suboxic macroscopic growths along an acid mine drainage.</title>
        <authorList>
            <person name="Mendez-Garcia C."/>
            <person name="Mesa V."/>
            <person name="Sprenger R.R."/>
            <person name="Richter M."/>
            <person name="Diez M.S."/>
            <person name="Solano J."/>
            <person name="Bargiela R."/>
            <person name="Golyshina O.V."/>
            <person name="Manteca A."/>
            <person name="Ramos J.L."/>
            <person name="Gallego J.R."/>
            <person name="Llorente I."/>
            <person name="Martins Dos Santos V.A."/>
            <person name="Jensen O.N."/>
            <person name="Pelaez A.I."/>
            <person name="Sanchez J."/>
            <person name="Ferrer M."/>
        </authorList>
    </citation>
    <scope>NUCLEOTIDE SEQUENCE</scope>
</reference>
<reference evidence="5" key="1">
    <citation type="submission" date="2013-08" db="EMBL/GenBank/DDBJ databases">
        <authorList>
            <person name="Mendez C."/>
            <person name="Richter M."/>
            <person name="Ferrer M."/>
            <person name="Sanchez J."/>
        </authorList>
    </citation>
    <scope>NUCLEOTIDE SEQUENCE</scope>
</reference>
<dbReference type="Gene3D" id="3.20.19.10">
    <property type="entry name" value="Aconitase, domain 4"/>
    <property type="match status" value="1"/>
</dbReference>
<evidence type="ECO:0000259" key="4">
    <source>
        <dbReference type="Pfam" id="PF00694"/>
    </source>
</evidence>
<evidence type="ECO:0000256" key="2">
    <source>
        <dbReference type="ARBA" id="ARBA00023239"/>
    </source>
</evidence>
<evidence type="ECO:0000256" key="3">
    <source>
        <dbReference type="SAM" id="Phobius"/>
    </source>
</evidence>
<comment type="similarity">
    <text evidence="1">Belongs to the LeuD family. LeuD type 2 subfamily.</text>
</comment>
<feature type="non-terminal residue" evidence="5">
    <location>
        <position position="123"/>
    </location>
</feature>
<dbReference type="AlphaFoldDB" id="T1AM96"/>
<organism evidence="5">
    <name type="scientific">mine drainage metagenome</name>
    <dbReference type="NCBI Taxonomy" id="410659"/>
    <lineage>
        <taxon>unclassified sequences</taxon>
        <taxon>metagenomes</taxon>
        <taxon>ecological metagenomes</taxon>
    </lineage>
</organism>
<keyword evidence="3" id="KW-0812">Transmembrane</keyword>
<dbReference type="SUPFAM" id="SSF52016">
    <property type="entry name" value="LeuD/IlvD-like"/>
    <property type="match status" value="1"/>
</dbReference>
<dbReference type="PANTHER" id="PTHR43345:SF2">
    <property type="entry name" value="3-ISOPROPYLMALATE DEHYDRATASE SMALL SUBUNIT 1"/>
    <property type="match status" value="1"/>
</dbReference>
<dbReference type="EMBL" id="AUZY01005581">
    <property type="protein sequence ID" value="EQD58502.1"/>
    <property type="molecule type" value="Genomic_DNA"/>
</dbReference>
<accession>T1AM96</accession>
<dbReference type="InterPro" id="IPR011827">
    <property type="entry name" value="LeuD_type2/HacB/DmdB"/>
</dbReference>
<gene>
    <name evidence="5" type="ORF">B1B_08533</name>
</gene>
<keyword evidence="3" id="KW-1133">Transmembrane helix</keyword>
<dbReference type="Pfam" id="PF00694">
    <property type="entry name" value="Aconitase_C"/>
    <property type="match status" value="1"/>
</dbReference>
<keyword evidence="3" id="KW-0472">Membrane</keyword>
<feature type="transmembrane region" description="Helical" evidence="3">
    <location>
        <begin position="67"/>
        <end position="89"/>
    </location>
</feature>
<evidence type="ECO:0000256" key="1">
    <source>
        <dbReference type="ARBA" id="ARBA00009869"/>
    </source>
</evidence>
<dbReference type="NCBIfam" id="TIGR02087">
    <property type="entry name" value="LEUD_arch"/>
    <property type="match status" value="1"/>
</dbReference>
<sequence length="123" mass="12997">MARAWHFGDSVNTDQIIPGRYNVTTDPVALGQACFIELRPEFASEVRSGDVIVAGEDFGCGSSREHAVIAIQAAGIAAVVASSFARIFYRNAINRGLPVLECAEAATVPDGAELEFDLAGGRL</sequence>
<dbReference type="InterPro" id="IPR050075">
    <property type="entry name" value="LeuD"/>
</dbReference>
<dbReference type="InterPro" id="IPR015928">
    <property type="entry name" value="Aconitase/3IPM_dehydase_swvl"/>
</dbReference>
<protein>
    <submittedName>
        <fullName evidence="5">3-isopropylmalate dehydratase, small subunit</fullName>
        <ecNumber evidence="5">4.2.1.-</ecNumber>
    </submittedName>
</protein>
<dbReference type="PANTHER" id="PTHR43345">
    <property type="entry name" value="3-ISOPROPYLMALATE DEHYDRATASE SMALL SUBUNIT 2-RELATED-RELATED"/>
    <property type="match status" value="1"/>
</dbReference>
<dbReference type="GO" id="GO:0016836">
    <property type="term" value="F:hydro-lyase activity"/>
    <property type="evidence" value="ECO:0007669"/>
    <property type="project" value="InterPro"/>
</dbReference>
<feature type="domain" description="Aconitase A/isopropylmalate dehydratase small subunit swivel" evidence="4">
    <location>
        <begin position="51"/>
        <end position="102"/>
    </location>
</feature>